<reference evidence="1" key="1">
    <citation type="journal article" date="2021" name="Environ. Microbiol.">
        <title>Gene family expansions and transcriptome signatures uncover fungal adaptations to wood decay.</title>
        <authorList>
            <person name="Hage H."/>
            <person name="Miyauchi S."/>
            <person name="Viragh M."/>
            <person name="Drula E."/>
            <person name="Min B."/>
            <person name="Chaduli D."/>
            <person name="Navarro D."/>
            <person name="Favel A."/>
            <person name="Norest M."/>
            <person name="Lesage-Meessen L."/>
            <person name="Balint B."/>
            <person name="Merenyi Z."/>
            <person name="de Eugenio L."/>
            <person name="Morin E."/>
            <person name="Martinez A.T."/>
            <person name="Baldrian P."/>
            <person name="Stursova M."/>
            <person name="Martinez M.J."/>
            <person name="Novotny C."/>
            <person name="Magnuson J.K."/>
            <person name="Spatafora J.W."/>
            <person name="Maurice S."/>
            <person name="Pangilinan J."/>
            <person name="Andreopoulos W."/>
            <person name="LaButti K."/>
            <person name="Hundley H."/>
            <person name="Na H."/>
            <person name="Kuo A."/>
            <person name="Barry K."/>
            <person name="Lipzen A."/>
            <person name="Henrissat B."/>
            <person name="Riley R."/>
            <person name="Ahrendt S."/>
            <person name="Nagy L.G."/>
            <person name="Grigoriev I.V."/>
            <person name="Martin F."/>
            <person name="Rosso M.N."/>
        </authorList>
    </citation>
    <scope>NUCLEOTIDE SEQUENCE</scope>
    <source>
        <strain evidence="1">CBS 384.51</strain>
    </source>
</reference>
<accession>A0ACB8TMN6</accession>
<sequence>MSTASIPWTVQSWITRSVVRMLVTVVSQTATLSIASQVLSEVHDTVDVHLSTTRLIRNLGRGQDGDERTRRLKIKL</sequence>
<keyword evidence="2" id="KW-1185">Reference proteome</keyword>
<name>A0ACB8TMN6_9APHY</name>
<evidence type="ECO:0000313" key="2">
    <source>
        <dbReference type="Proteomes" id="UP001055072"/>
    </source>
</evidence>
<dbReference type="Proteomes" id="UP001055072">
    <property type="component" value="Unassembled WGS sequence"/>
</dbReference>
<organism evidence="1 2">
    <name type="scientific">Irpex rosettiformis</name>
    <dbReference type="NCBI Taxonomy" id="378272"/>
    <lineage>
        <taxon>Eukaryota</taxon>
        <taxon>Fungi</taxon>
        <taxon>Dikarya</taxon>
        <taxon>Basidiomycota</taxon>
        <taxon>Agaricomycotina</taxon>
        <taxon>Agaricomycetes</taxon>
        <taxon>Polyporales</taxon>
        <taxon>Irpicaceae</taxon>
        <taxon>Irpex</taxon>
    </lineage>
</organism>
<evidence type="ECO:0000313" key="1">
    <source>
        <dbReference type="EMBL" id="KAI0083259.1"/>
    </source>
</evidence>
<comment type="caution">
    <text evidence="1">The sequence shown here is derived from an EMBL/GenBank/DDBJ whole genome shotgun (WGS) entry which is preliminary data.</text>
</comment>
<proteinExistence type="predicted"/>
<dbReference type="EMBL" id="MU274977">
    <property type="protein sequence ID" value="KAI0083259.1"/>
    <property type="molecule type" value="Genomic_DNA"/>
</dbReference>
<protein>
    <submittedName>
        <fullName evidence="1">Uncharacterized protein</fullName>
    </submittedName>
</protein>
<gene>
    <name evidence="1" type="ORF">BDY19DRAFT_979851</name>
</gene>